<dbReference type="InterPro" id="IPR056538">
    <property type="entry name" value="ArlX"/>
</dbReference>
<keyword evidence="4" id="KW-1185">Reference proteome</keyword>
<dbReference type="OrthoDB" id="381811at2157"/>
<reference evidence="3 4" key="1">
    <citation type="submission" date="2012-01" db="EMBL/GenBank/DDBJ databases">
        <title>Improved High-Quality Draft sequence of Metallosphaera yellowstonensis MK1.</title>
        <authorList>
            <consortium name="US DOE Joint Genome Institute"/>
            <person name="Lucas S."/>
            <person name="Han J."/>
            <person name="Cheng J.-F."/>
            <person name="Goodwin L."/>
            <person name="Pitluck S."/>
            <person name="Peters L."/>
            <person name="Teshima H."/>
            <person name="Detter J.C."/>
            <person name="Han C."/>
            <person name="Tapia R."/>
            <person name="Land M."/>
            <person name="Hauser L."/>
            <person name="Kyrpides N."/>
            <person name="Kozubal M."/>
            <person name="Macur R.E."/>
            <person name="Jay Z."/>
            <person name="Inskeep W."/>
            <person name="Woyke T."/>
        </authorList>
    </citation>
    <scope>NUCLEOTIDE SEQUENCE [LARGE SCALE GENOMIC DNA]</scope>
    <source>
        <strain evidence="3 4">MK1</strain>
    </source>
</reference>
<dbReference type="AlphaFoldDB" id="H2C432"/>
<feature type="region of interest" description="Disordered" evidence="1">
    <location>
        <begin position="125"/>
        <end position="148"/>
    </location>
</feature>
<dbReference type="HOGENOM" id="CLU_1032950_0_0_2"/>
<keyword evidence="2" id="KW-0472">Membrane</keyword>
<evidence type="ECO:0000256" key="1">
    <source>
        <dbReference type="SAM" id="MobiDB-lite"/>
    </source>
</evidence>
<feature type="transmembrane region" description="Helical" evidence="2">
    <location>
        <begin position="6"/>
        <end position="32"/>
    </location>
</feature>
<accession>H2C432</accession>
<dbReference type="RefSeq" id="WP_009071886.1">
    <property type="nucleotide sequence ID" value="NZ_JH597761.1"/>
</dbReference>
<dbReference type="Proteomes" id="UP000003980">
    <property type="component" value="Unassembled WGS sequence"/>
</dbReference>
<feature type="compositionally biased region" description="Polar residues" evidence="1">
    <location>
        <begin position="138"/>
        <end position="148"/>
    </location>
</feature>
<keyword evidence="2" id="KW-1133">Transmembrane helix</keyword>
<proteinExistence type="predicted"/>
<protein>
    <submittedName>
        <fullName evidence="3">Uncharacterized protein</fullName>
    </submittedName>
</protein>
<dbReference type="EMBL" id="JH597761">
    <property type="protein sequence ID" value="EHP70927.1"/>
    <property type="molecule type" value="Genomic_DNA"/>
</dbReference>
<dbReference type="Pfam" id="PF24151">
    <property type="entry name" value="ArlX"/>
    <property type="match status" value="1"/>
</dbReference>
<dbReference type="STRING" id="671065.MetMK1DRAFT_00014310"/>
<evidence type="ECO:0000313" key="3">
    <source>
        <dbReference type="EMBL" id="EHP70927.1"/>
    </source>
</evidence>
<evidence type="ECO:0000256" key="2">
    <source>
        <dbReference type="SAM" id="Phobius"/>
    </source>
</evidence>
<organism evidence="3 4">
    <name type="scientific">Metallosphaera yellowstonensis MK1</name>
    <dbReference type="NCBI Taxonomy" id="671065"/>
    <lineage>
        <taxon>Archaea</taxon>
        <taxon>Thermoproteota</taxon>
        <taxon>Thermoprotei</taxon>
        <taxon>Sulfolobales</taxon>
        <taxon>Sulfolobaceae</taxon>
        <taxon>Metallosphaera</taxon>
    </lineage>
</organism>
<name>H2C432_9CREN</name>
<dbReference type="eggNOG" id="arCOG07206">
    <property type="taxonomic scope" value="Archaea"/>
</dbReference>
<evidence type="ECO:0000313" key="4">
    <source>
        <dbReference type="Proteomes" id="UP000003980"/>
    </source>
</evidence>
<gene>
    <name evidence="3" type="ORF">MetMK1DRAFT_00014310</name>
</gene>
<feature type="region of interest" description="Disordered" evidence="1">
    <location>
        <begin position="41"/>
        <end position="69"/>
    </location>
</feature>
<sequence length="255" mass="28453">MGDLFSSQFFVVFVSVSIPLSVFFVLLFFFVLRPRGLTFRRGSTNPPPQSPQPTQTQQPPPLPSVPPQQDLSKITTRIEKMQSDITKLISDSTAEFKQSVEALGKNLEDLALALKAYKSDVESPFNNIPVNDHEEHPSSSTLQGSLQSPQQRIDTVALSKIDLKKLIQLSVLLAVLDYDKSKIRALINLDLITPRDLEMITKIEEIIHKNRPKIDATELALLAYDIARSYDSVDSDLVRYMSVILGEGDGRGNSQ</sequence>
<keyword evidence="2" id="KW-0812">Transmembrane</keyword>